<sequence>MVQKETQPLPKPISRQLLMASAVTLAVAAAGTGSVLVYSFLQNRATTTQSLAQAPVETTPVLSKVAALGRLEPEGGITEISAPAPNSGDGAVVKEVLVKKGDRVRAGQLVAILNNRDQRQATLDQAKAEVEIAKANLARVKAGARAGDINAQKATITRLAAELRGQIASQRARITALKAEVRNAEVDYGRYEYLQQEGAISASELDQRRLKVDTSREQLKEAQAALERTIETLEEQQRQAKATLSSIAEVRPVDVQVAQAEVDGAIAAVKRAQANLDLSYIKAPVDGQIIEVITKAGQIQDIDGVPRIAKIAKTEQMSAIAEVYQTDVGKVRIGQEAVITSQAFSEKLRGKVAEIGLQVDKQKVFSTNPMANTDNKIVKVKVLLNPEDSKKVAALTNLQVEVLISTGTQ</sequence>
<evidence type="ECO:0000256" key="3">
    <source>
        <dbReference type="SAM" id="Coils"/>
    </source>
</evidence>
<dbReference type="PANTHER" id="PTHR32347">
    <property type="entry name" value="EFFLUX SYSTEM COMPONENT YKNX-RELATED"/>
    <property type="match status" value="1"/>
</dbReference>
<proteinExistence type="predicted"/>
<dbReference type="Gene3D" id="2.40.50.100">
    <property type="match status" value="1"/>
</dbReference>
<keyword evidence="4" id="KW-0472">Membrane</keyword>
<keyword evidence="2 3" id="KW-0175">Coiled coil</keyword>
<feature type="domain" description="Multidrug resistance protein MdtA-like alpha-helical hairpin" evidence="5">
    <location>
        <begin position="169"/>
        <end position="227"/>
    </location>
</feature>
<name>A0A6B3NHE8_9CYAN</name>
<dbReference type="InterPro" id="IPR058624">
    <property type="entry name" value="MdtA-like_HH"/>
</dbReference>
<dbReference type="Gene3D" id="1.10.287.470">
    <property type="entry name" value="Helix hairpin bin"/>
    <property type="match status" value="1"/>
</dbReference>
<protein>
    <submittedName>
        <fullName evidence="6">ABC exporter membrane fusion protein</fullName>
    </submittedName>
</protein>
<dbReference type="Gene3D" id="2.40.30.170">
    <property type="match status" value="1"/>
</dbReference>
<dbReference type="EMBL" id="JAAHFQ010000255">
    <property type="protein sequence ID" value="NER28738.1"/>
    <property type="molecule type" value="Genomic_DNA"/>
</dbReference>
<dbReference type="SUPFAM" id="SSF111369">
    <property type="entry name" value="HlyD-like secretion proteins"/>
    <property type="match status" value="2"/>
</dbReference>
<evidence type="ECO:0000256" key="2">
    <source>
        <dbReference type="ARBA" id="ARBA00023054"/>
    </source>
</evidence>
<dbReference type="Pfam" id="PF25876">
    <property type="entry name" value="HH_MFP_RND"/>
    <property type="match status" value="1"/>
</dbReference>
<dbReference type="AlphaFoldDB" id="A0A6B3NHE8"/>
<gene>
    <name evidence="6" type="ORF">F6J89_14155</name>
</gene>
<dbReference type="PRINTS" id="PR01490">
    <property type="entry name" value="RTXTOXIND"/>
</dbReference>
<evidence type="ECO:0000256" key="1">
    <source>
        <dbReference type="ARBA" id="ARBA00004196"/>
    </source>
</evidence>
<keyword evidence="4" id="KW-1133">Transmembrane helix</keyword>
<feature type="coiled-coil region" evidence="3">
    <location>
        <begin position="116"/>
        <end position="275"/>
    </location>
</feature>
<dbReference type="InterPro" id="IPR014315">
    <property type="entry name" value="ABC_heterocyst_DevB"/>
</dbReference>
<comment type="subcellular location">
    <subcellularLocation>
        <location evidence="1">Cell envelope</location>
    </subcellularLocation>
</comment>
<dbReference type="NCBIfam" id="TIGR02971">
    <property type="entry name" value="heterocyst_DevB"/>
    <property type="match status" value="1"/>
</dbReference>
<feature type="transmembrane region" description="Helical" evidence="4">
    <location>
        <begin position="17"/>
        <end position="41"/>
    </location>
</feature>
<dbReference type="PANTHER" id="PTHR32347:SF27">
    <property type="entry name" value="RND EFFLUX PUMP MEMBRANE FUSION PROTEIN BARREL-SANDWICH DOMAIN-CONTAINING PROTEIN"/>
    <property type="match status" value="1"/>
</dbReference>
<keyword evidence="4" id="KW-0812">Transmembrane</keyword>
<evidence type="ECO:0000256" key="4">
    <source>
        <dbReference type="SAM" id="Phobius"/>
    </source>
</evidence>
<reference evidence="6" key="1">
    <citation type="submission" date="2019-11" db="EMBL/GenBank/DDBJ databases">
        <title>Genomic insights into an expanded diversity of filamentous marine cyanobacteria reveals the extraordinary biosynthetic potential of Moorea and Okeania.</title>
        <authorList>
            <person name="Ferreira Leao T."/>
            <person name="Wang M."/>
            <person name="Moss N."/>
            <person name="Da Silva R."/>
            <person name="Sanders J."/>
            <person name="Nurk S."/>
            <person name="Gurevich A."/>
            <person name="Humphrey G."/>
            <person name="Reher R."/>
            <person name="Zhu Q."/>
            <person name="Belda-Ferre P."/>
            <person name="Glukhov E."/>
            <person name="Rex R."/>
            <person name="Dorrestein P.C."/>
            <person name="Knight R."/>
            <person name="Pevzner P."/>
            <person name="Gerwick W.H."/>
            <person name="Gerwick L."/>
        </authorList>
    </citation>
    <scope>NUCLEOTIDE SEQUENCE</scope>
    <source>
        <strain evidence="6">SIO1C4</strain>
    </source>
</reference>
<comment type="caution">
    <text evidence="6">The sequence shown here is derived from an EMBL/GenBank/DDBJ whole genome shotgun (WGS) entry which is preliminary data.</text>
</comment>
<accession>A0A6B3NHE8</accession>
<evidence type="ECO:0000313" key="6">
    <source>
        <dbReference type="EMBL" id="NER28738.1"/>
    </source>
</evidence>
<organism evidence="6">
    <name type="scientific">Symploca sp. SIO1C4</name>
    <dbReference type="NCBI Taxonomy" id="2607765"/>
    <lineage>
        <taxon>Bacteria</taxon>
        <taxon>Bacillati</taxon>
        <taxon>Cyanobacteriota</taxon>
        <taxon>Cyanophyceae</taxon>
        <taxon>Coleofasciculales</taxon>
        <taxon>Coleofasciculaceae</taxon>
        <taxon>Symploca</taxon>
    </lineage>
</organism>
<evidence type="ECO:0000259" key="5">
    <source>
        <dbReference type="Pfam" id="PF25876"/>
    </source>
</evidence>
<dbReference type="GO" id="GO:0030313">
    <property type="term" value="C:cell envelope"/>
    <property type="evidence" value="ECO:0007669"/>
    <property type="project" value="UniProtKB-SubCell"/>
</dbReference>
<dbReference type="InterPro" id="IPR050465">
    <property type="entry name" value="UPF0194_transport"/>
</dbReference>